<feature type="domain" description="PARP catalytic" evidence="1">
    <location>
        <begin position="116"/>
        <end position="205"/>
    </location>
</feature>
<protein>
    <recommendedName>
        <fullName evidence="1">PARP catalytic domain-containing protein</fullName>
    </recommendedName>
</protein>
<dbReference type="InterPro" id="IPR012317">
    <property type="entry name" value="Poly(ADP-ribose)pol_cat_dom"/>
</dbReference>
<dbReference type="GO" id="GO:1990404">
    <property type="term" value="F:NAD+-protein mono-ADP-ribosyltransferase activity"/>
    <property type="evidence" value="ECO:0007669"/>
    <property type="project" value="TreeGrafter"/>
</dbReference>
<evidence type="ECO:0000313" key="2">
    <source>
        <dbReference type="EMBL" id="KAK4206852.1"/>
    </source>
</evidence>
<dbReference type="InterPro" id="IPR051712">
    <property type="entry name" value="ARTD-AVP"/>
</dbReference>
<sequence>MMETLPPMRPLDPHDRRYRKIQAKFEKGWLHDGKRADIRTIYAVDEDDLDRSYSGRRFNQYVDLSGGKCSLLFHGTRRTCRIGNDHERQLEPCYDGGCHLCCILRDSLSVRTAGPRGMFGHGIYTTDISSKADIYAKNHHLRSSKHAMLVCRVANNKPQYLTKAEYHRFAPDPGYDCVEAVTLANGGSVRFPETVVYSDDAIVPVALIIYTREGWDGRY</sequence>
<dbReference type="AlphaFoldDB" id="A0AAN6XYI0"/>
<name>A0AAN6XYI0_9PEZI</name>
<dbReference type="SUPFAM" id="SSF56399">
    <property type="entry name" value="ADP-ribosylation"/>
    <property type="match status" value="1"/>
</dbReference>
<dbReference type="Proteomes" id="UP001301769">
    <property type="component" value="Unassembled WGS sequence"/>
</dbReference>
<reference evidence="2" key="2">
    <citation type="submission" date="2023-05" db="EMBL/GenBank/DDBJ databases">
        <authorList>
            <consortium name="Lawrence Berkeley National Laboratory"/>
            <person name="Steindorff A."/>
            <person name="Hensen N."/>
            <person name="Bonometti L."/>
            <person name="Westerberg I."/>
            <person name="Brannstrom I.O."/>
            <person name="Guillou S."/>
            <person name="Cros-Aarteil S."/>
            <person name="Calhoun S."/>
            <person name="Haridas S."/>
            <person name="Kuo A."/>
            <person name="Mondo S."/>
            <person name="Pangilinan J."/>
            <person name="Riley R."/>
            <person name="Labutti K."/>
            <person name="Andreopoulos B."/>
            <person name="Lipzen A."/>
            <person name="Chen C."/>
            <person name="Yanf M."/>
            <person name="Daum C."/>
            <person name="Ng V."/>
            <person name="Clum A."/>
            <person name="Ohm R."/>
            <person name="Martin F."/>
            <person name="Silar P."/>
            <person name="Natvig D."/>
            <person name="Lalanne C."/>
            <person name="Gautier V."/>
            <person name="Ament-Velasquez S.L."/>
            <person name="Kruys A."/>
            <person name="Hutchinson M.I."/>
            <person name="Powell A.J."/>
            <person name="Barry K."/>
            <person name="Miller A.N."/>
            <person name="Grigoriev I.V."/>
            <person name="Debuchy R."/>
            <person name="Gladieux P."/>
            <person name="Thoren M.H."/>
            <person name="Johannesson H."/>
        </authorList>
    </citation>
    <scope>NUCLEOTIDE SEQUENCE</scope>
    <source>
        <strain evidence="2">PSN293</strain>
    </source>
</reference>
<reference evidence="2" key="1">
    <citation type="journal article" date="2023" name="Mol. Phylogenet. Evol.">
        <title>Genome-scale phylogeny and comparative genomics of the fungal order Sordariales.</title>
        <authorList>
            <person name="Hensen N."/>
            <person name="Bonometti L."/>
            <person name="Westerberg I."/>
            <person name="Brannstrom I.O."/>
            <person name="Guillou S."/>
            <person name="Cros-Aarteil S."/>
            <person name="Calhoun S."/>
            <person name="Haridas S."/>
            <person name="Kuo A."/>
            <person name="Mondo S."/>
            <person name="Pangilinan J."/>
            <person name="Riley R."/>
            <person name="LaButti K."/>
            <person name="Andreopoulos B."/>
            <person name="Lipzen A."/>
            <person name="Chen C."/>
            <person name="Yan M."/>
            <person name="Daum C."/>
            <person name="Ng V."/>
            <person name="Clum A."/>
            <person name="Steindorff A."/>
            <person name="Ohm R.A."/>
            <person name="Martin F."/>
            <person name="Silar P."/>
            <person name="Natvig D.O."/>
            <person name="Lalanne C."/>
            <person name="Gautier V."/>
            <person name="Ament-Velasquez S.L."/>
            <person name="Kruys A."/>
            <person name="Hutchinson M.I."/>
            <person name="Powell A.J."/>
            <person name="Barry K."/>
            <person name="Miller A.N."/>
            <person name="Grigoriev I.V."/>
            <person name="Debuchy R."/>
            <person name="Gladieux P."/>
            <person name="Hiltunen Thoren M."/>
            <person name="Johannesson H."/>
        </authorList>
    </citation>
    <scope>NUCLEOTIDE SEQUENCE</scope>
    <source>
        <strain evidence="2">PSN293</strain>
    </source>
</reference>
<dbReference type="GO" id="GO:0003950">
    <property type="term" value="F:NAD+ poly-ADP-ribosyltransferase activity"/>
    <property type="evidence" value="ECO:0007669"/>
    <property type="project" value="InterPro"/>
</dbReference>
<dbReference type="EMBL" id="MU858344">
    <property type="protein sequence ID" value="KAK4206852.1"/>
    <property type="molecule type" value="Genomic_DNA"/>
</dbReference>
<keyword evidence="3" id="KW-1185">Reference proteome</keyword>
<dbReference type="PANTHER" id="PTHR45740">
    <property type="entry name" value="POLY [ADP-RIBOSE] POLYMERASE"/>
    <property type="match status" value="1"/>
</dbReference>
<dbReference type="Gene3D" id="3.90.228.10">
    <property type="match status" value="1"/>
</dbReference>
<evidence type="ECO:0000259" key="1">
    <source>
        <dbReference type="Pfam" id="PF00644"/>
    </source>
</evidence>
<proteinExistence type="predicted"/>
<dbReference type="Pfam" id="PF00644">
    <property type="entry name" value="PARP"/>
    <property type="match status" value="1"/>
</dbReference>
<gene>
    <name evidence="2" type="ORF">QBC37DRAFT_434342</name>
</gene>
<organism evidence="2 3">
    <name type="scientific">Rhypophila decipiens</name>
    <dbReference type="NCBI Taxonomy" id="261697"/>
    <lineage>
        <taxon>Eukaryota</taxon>
        <taxon>Fungi</taxon>
        <taxon>Dikarya</taxon>
        <taxon>Ascomycota</taxon>
        <taxon>Pezizomycotina</taxon>
        <taxon>Sordariomycetes</taxon>
        <taxon>Sordariomycetidae</taxon>
        <taxon>Sordariales</taxon>
        <taxon>Naviculisporaceae</taxon>
        <taxon>Rhypophila</taxon>
    </lineage>
</organism>
<dbReference type="GO" id="GO:0005634">
    <property type="term" value="C:nucleus"/>
    <property type="evidence" value="ECO:0007669"/>
    <property type="project" value="TreeGrafter"/>
</dbReference>
<comment type="caution">
    <text evidence="2">The sequence shown here is derived from an EMBL/GenBank/DDBJ whole genome shotgun (WGS) entry which is preliminary data.</text>
</comment>
<accession>A0AAN6XYI0</accession>
<dbReference type="PANTHER" id="PTHR45740:SF2">
    <property type="entry name" value="POLY [ADP-RIBOSE] POLYMERASE"/>
    <property type="match status" value="1"/>
</dbReference>
<evidence type="ECO:0000313" key="3">
    <source>
        <dbReference type="Proteomes" id="UP001301769"/>
    </source>
</evidence>